<feature type="repeat" description="WD" evidence="3">
    <location>
        <begin position="368"/>
        <end position="409"/>
    </location>
</feature>
<dbReference type="PROSITE" id="PS50082">
    <property type="entry name" value="WD_REPEATS_2"/>
    <property type="match status" value="4"/>
</dbReference>
<dbReference type="InterPro" id="IPR020472">
    <property type="entry name" value="WD40_PAC1"/>
</dbReference>
<dbReference type="CDD" id="cd00200">
    <property type="entry name" value="WD40"/>
    <property type="match status" value="1"/>
</dbReference>
<name>A0A5J9TZ13_9POAL</name>
<dbReference type="Gramene" id="TVU16108">
    <property type="protein sequence ID" value="TVU16108"/>
    <property type="gene ID" value="EJB05_39659"/>
</dbReference>
<evidence type="ECO:0000256" key="4">
    <source>
        <dbReference type="SAM" id="MobiDB-lite"/>
    </source>
</evidence>
<dbReference type="InterPro" id="IPR040324">
    <property type="entry name" value="WDR44/Dgr2"/>
</dbReference>
<dbReference type="InterPro" id="IPR036322">
    <property type="entry name" value="WD40_repeat_dom_sf"/>
</dbReference>
<comment type="caution">
    <text evidence="5">The sequence shown here is derived from an EMBL/GenBank/DDBJ whole genome shotgun (WGS) entry which is preliminary data.</text>
</comment>
<accession>A0A5J9TZ13</accession>
<evidence type="ECO:0000256" key="2">
    <source>
        <dbReference type="ARBA" id="ARBA00022737"/>
    </source>
</evidence>
<dbReference type="PRINTS" id="PR00320">
    <property type="entry name" value="GPROTEINBRPT"/>
</dbReference>
<dbReference type="AlphaFoldDB" id="A0A5J9TZ13"/>
<sequence>IIVAASKSGDGDGDGRGPSPACSALLRLTPRLRSPLRALCPRRIQSFDKHRHPLGHAAAAVPASGDHEPRTRAAASLSRPAKTIPFFLDPSSQACARVFPFPGQLLPKQFSAALLLYKRASWTRALRCVCPLFLLFPAVPCQSQRSIEGCQLLVDCRTEMEEEVFFDTREELTASPASSPRPALPWSGDLDSVCQRRERFMRSMGLECSPSPQQSVSVETVGEVEVEEEVVPEFERLSSQSDENDCLMSSWSSEETTSYEGGASDDNSVSGSSRDDGSSKMGRSFSSLSFVQRLMSRSGKLSSVPKVIERRRNRWLRRLGLRAGVVDHGEDEASTSSSEGEQRYERVKVRSYRKGSKELPAVYQGQMIKAHDGAILTMKFSPDGQFLASGGEDGVVRVWGVTQSEDCKIPMDDPSCIYLKADPKGGLAPVNVDIEKKCKVRGTKQSAKPACVVIPSMAFQISEEPLHEFHGHFGDVLDLSWSNNKYLLSASTDRTVRLWKIGSAKCIAVFQHSNFVTCVQFNPTNKNRFISGSIDGKIRVWNITKCSVVDWADIRDIVTAVCYRPDAKGVVVGTITGNCRFYDTSDRLLQFETQIALNGEKKSSLKRITAFEFCPSNPSKLMVTSADSKIKILDGTIVTQKYSGLRSGSCHSFATFTPDGQHIISASEDSNIYVWNHENQDESSWKHAKTIWSSERFHSNNAAIAIPWNGNQPRSPVSLASQILPQGDNFLCGSEAVKDNSSGCGEDSSISRFISSFDALGIFSPKSTCGSSATWPEEILPSYSVLKNCLQSTSNSWGQVIVTAGWDGKIRSFQNYGLSMRQ</sequence>
<evidence type="ECO:0000256" key="3">
    <source>
        <dbReference type="PROSITE-ProRule" id="PRU00221"/>
    </source>
</evidence>
<feature type="repeat" description="WD" evidence="3">
    <location>
        <begin position="469"/>
        <end position="509"/>
    </location>
</feature>
<evidence type="ECO:0000313" key="6">
    <source>
        <dbReference type="Proteomes" id="UP000324897"/>
    </source>
</evidence>
<keyword evidence="1 3" id="KW-0853">WD repeat</keyword>
<dbReference type="InterPro" id="IPR015943">
    <property type="entry name" value="WD40/YVTN_repeat-like_dom_sf"/>
</dbReference>
<reference evidence="5 6" key="1">
    <citation type="journal article" date="2019" name="Sci. Rep.">
        <title>A high-quality genome of Eragrostis curvula grass provides insights into Poaceae evolution and supports new strategies to enhance forage quality.</title>
        <authorList>
            <person name="Carballo J."/>
            <person name="Santos B.A.C.M."/>
            <person name="Zappacosta D."/>
            <person name="Garbus I."/>
            <person name="Selva J.P."/>
            <person name="Gallo C.A."/>
            <person name="Diaz A."/>
            <person name="Albertini E."/>
            <person name="Caccamo M."/>
            <person name="Echenique V."/>
        </authorList>
    </citation>
    <scope>NUCLEOTIDE SEQUENCE [LARGE SCALE GENOMIC DNA]</scope>
    <source>
        <strain evidence="6">cv. Victoria</strain>
        <tissue evidence="5">Leaf</tissue>
    </source>
</reference>
<dbReference type="Gene3D" id="2.130.10.10">
    <property type="entry name" value="YVTN repeat-like/Quinoprotein amine dehydrogenase"/>
    <property type="match status" value="1"/>
</dbReference>
<dbReference type="OrthoDB" id="408728at2759"/>
<dbReference type="Pfam" id="PF00400">
    <property type="entry name" value="WD40"/>
    <property type="match status" value="4"/>
</dbReference>
<feature type="repeat" description="WD" evidence="3">
    <location>
        <begin position="656"/>
        <end position="676"/>
    </location>
</feature>
<dbReference type="PANTHER" id="PTHR14221">
    <property type="entry name" value="WD REPEAT DOMAIN 44"/>
    <property type="match status" value="1"/>
</dbReference>
<dbReference type="SMART" id="SM00320">
    <property type="entry name" value="WD40"/>
    <property type="match status" value="7"/>
</dbReference>
<dbReference type="PANTHER" id="PTHR14221:SF34">
    <property type="entry name" value="OS04G0568400 PROTEIN"/>
    <property type="match status" value="1"/>
</dbReference>
<keyword evidence="2" id="KW-0677">Repeat</keyword>
<keyword evidence="6" id="KW-1185">Reference proteome</keyword>
<organism evidence="5 6">
    <name type="scientific">Eragrostis curvula</name>
    <name type="common">weeping love grass</name>
    <dbReference type="NCBI Taxonomy" id="38414"/>
    <lineage>
        <taxon>Eukaryota</taxon>
        <taxon>Viridiplantae</taxon>
        <taxon>Streptophyta</taxon>
        <taxon>Embryophyta</taxon>
        <taxon>Tracheophyta</taxon>
        <taxon>Spermatophyta</taxon>
        <taxon>Magnoliopsida</taxon>
        <taxon>Liliopsida</taxon>
        <taxon>Poales</taxon>
        <taxon>Poaceae</taxon>
        <taxon>PACMAD clade</taxon>
        <taxon>Chloridoideae</taxon>
        <taxon>Eragrostideae</taxon>
        <taxon>Eragrostidinae</taxon>
        <taxon>Eragrostis</taxon>
    </lineage>
</organism>
<feature type="compositionally biased region" description="Low complexity" evidence="4">
    <location>
        <begin position="249"/>
        <end position="272"/>
    </location>
</feature>
<protein>
    <submittedName>
        <fullName evidence="5">Uncharacterized protein</fullName>
    </submittedName>
</protein>
<dbReference type="SUPFAM" id="SSF50978">
    <property type="entry name" value="WD40 repeat-like"/>
    <property type="match status" value="1"/>
</dbReference>
<evidence type="ECO:0000256" key="1">
    <source>
        <dbReference type="ARBA" id="ARBA00022574"/>
    </source>
</evidence>
<feature type="repeat" description="WD" evidence="3">
    <location>
        <begin position="509"/>
        <end position="543"/>
    </location>
</feature>
<dbReference type="PROSITE" id="PS50294">
    <property type="entry name" value="WD_REPEATS_REGION"/>
    <property type="match status" value="3"/>
</dbReference>
<evidence type="ECO:0000313" key="5">
    <source>
        <dbReference type="EMBL" id="TVU16108.1"/>
    </source>
</evidence>
<feature type="non-terminal residue" evidence="5">
    <location>
        <position position="1"/>
    </location>
</feature>
<feature type="region of interest" description="Disordered" evidence="4">
    <location>
        <begin position="229"/>
        <end position="282"/>
    </location>
</feature>
<dbReference type="InterPro" id="IPR001680">
    <property type="entry name" value="WD40_rpt"/>
</dbReference>
<dbReference type="EMBL" id="RWGY01000031">
    <property type="protein sequence ID" value="TVU16108.1"/>
    <property type="molecule type" value="Genomic_DNA"/>
</dbReference>
<gene>
    <name evidence="5" type="ORF">EJB05_39659</name>
</gene>
<dbReference type="Proteomes" id="UP000324897">
    <property type="component" value="Unassembled WGS sequence"/>
</dbReference>
<proteinExistence type="predicted"/>